<proteinExistence type="predicted"/>
<feature type="compositionally biased region" description="Basic and acidic residues" evidence="1">
    <location>
        <begin position="52"/>
        <end position="64"/>
    </location>
</feature>
<dbReference type="EMBL" id="KN124889">
    <property type="protein sequence ID" value="KFO19788.1"/>
    <property type="molecule type" value="Genomic_DNA"/>
</dbReference>
<organism evidence="2 3">
    <name type="scientific">Fukomys damarensis</name>
    <name type="common">Damaraland mole rat</name>
    <name type="synonym">Cryptomys damarensis</name>
    <dbReference type="NCBI Taxonomy" id="885580"/>
    <lineage>
        <taxon>Eukaryota</taxon>
        <taxon>Metazoa</taxon>
        <taxon>Chordata</taxon>
        <taxon>Craniata</taxon>
        <taxon>Vertebrata</taxon>
        <taxon>Euteleostomi</taxon>
        <taxon>Mammalia</taxon>
        <taxon>Eutheria</taxon>
        <taxon>Euarchontoglires</taxon>
        <taxon>Glires</taxon>
        <taxon>Rodentia</taxon>
        <taxon>Hystricomorpha</taxon>
        <taxon>Bathyergidae</taxon>
        <taxon>Fukomys</taxon>
    </lineage>
</organism>
<reference evidence="2 3" key="1">
    <citation type="submission" date="2013-11" db="EMBL/GenBank/DDBJ databases">
        <title>The Damaraland mole rat (Fukomys damarensis) genome and evolution of African mole rats.</title>
        <authorList>
            <person name="Gladyshev V.N."/>
            <person name="Fang X."/>
        </authorList>
    </citation>
    <scope>NUCLEOTIDE SEQUENCE [LARGE SCALE GENOMIC DNA]</scope>
    <source>
        <tissue evidence="2">Liver</tissue>
    </source>
</reference>
<evidence type="ECO:0000313" key="2">
    <source>
        <dbReference type="EMBL" id="KFO19788.1"/>
    </source>
</evidence>
<evidence type="ECO:0000256" key="1">
    <source>
        <dbReference type="SAM" id="MobiDB-lite"/>
    </source>
</evidence>
<gene>
    <name evidence="2" type="ORF">H920_18782</name>
</gene>
<dbReference type="Proteomes" id="UP000028990">
    <property type="component" value="Unassembled WGS sequence"/>
</dbReference>
<protein>
    <submittedName>
        <fullName evidence="2">EP300-interacting inhibitor of differentiation 1</fullName>
    </submittedName>
</protein>
<feature type="region of interest" description="Disordered" evidence="1">
    <location>
        <begin position="45"/>
        <end position="64"/>
    </location>
</feature>
<evidence type="ECO:0000313" key="3">
    <source>
        <dbReference type="Proteomes" id="UP000028990"/>
    </source>
</evidence>
<dbReference type="AlphaFoldDB" id="A0A091CQ48"/>
<keyword evidence="3" id="KW-1185">Reference proteome</keyword>
<accession>A0A091CQ48</accession>
<name>A0A091CQ48_FUKDA</name>
<sequence length="115" mass="13223">MAEMAELCELYEECNDLQMDVMPGEGDLPQMEATVMCKTHLVRGSTPTCSNRRHENPLPHMTDRHPHWLHLRPTQVPRHATPQTLDDKGIHQGYTGFAKRSERVYNNTVQFLPSL</sequence>